<evidence type="ECO:0000313" key="2">
    <source>
        <dbReference type="EMBL" id="AKU90040.1"/>
    </source>
</evidence>
<feature type="domain" description="Endonuclease/exonuclease/phosphatase" evidence="1">
    <location>
        <begin position="5"/>
        <end position="229"/>
    </location>
</feature>
<proteinExistence type="predicted"/>
<dbReference type="STRING" id="1391653.AKJ08_0427"/>
<dbReference type="PANTHER" id="PTHR14859">
    <property type="entry name" value="CALCOFLUOR WHITE HYPERSENSITIVE PROTEIN PRECURSOR"/>
    <property type="match status" value="1"/>
</dbReference>
<dbReference type="SUPFAM" id="SSF56219">
    <property type="entry name" value="DNase I-like"/>
    <property type="match status" value="1"/>
</dbReference>
<dbReference type="EMBL" id="CP012332">
    <property type="protein sequence ID" value="AKU90040.1"/>
    <property type="molecule type" value="Genomic_DNA"/>
</dbReference>
<dbReference type="Gene3D" id="3.60.10.10">
    <property type="entry name" value="Endonuclease/exonuclease/phosphatase"/>
    <property type="match status" value="1"/>
</dbReference>
<dbReference type="InterPro" id="IPR036691">
    <property type="entry name" value="Endo/exonu/phosph_ase_sf"/>
</dbReference>
<dbReference type="InterPro" id="IPR005135">
    <property type="entry name" value="Endo/exonuclease/phosphatase"/>
</dbReference>
<keyword evidence="3" id="KW-1185">Reference proteome</keyword>
<evidence type="ECO:0000313" key="3">
    <source>
        <dbReference type="Proteomes" id="UP000055590"/>
    </source>
</evidence>
<evidence type="ECO:0000259" key="1">
    <source>
        <dbReference type="Pfam" id="PF03372"/>
    </source>
</evidence>
<reference evidence="2 3" key="1">
    <citation type="submission" date="2015-08" db="EMBL/GenBank/DDBJ databases">
        <authorList>
            <person name="Babu N.S."/>
            <person name="Beckwith C.J."/>
            <person name="Beseler K.G."/>
            <person name="Brison A."/>
            <person name="Carone J.V."/>
            <person name="Caskin T.P."/>
            <person name="Diamond M."/>
            <person name="Durham M.E."/>
            <person name="Foxe J.M."/>
            <person name="Go M."/>
            <person name="Henderson B.A."/>
            <person name="Jones I.B."/>
            <person name="McGettigan J.A."/>
            <person name="Micheletti S.J."/>
            <person name="Nasrallah M.E."/>
            <person name="Ortiz D."/>
            <person name="Piller C.R."/>
            <person name="Privatt S.R."/>
            <person name="Schneider S.L."/>
            <person name="Sharp S."/>
            <person name="Smith T.C."/>
            <person name="Stanton J.D."/>
            <person name="Ullery H.E."/>
            <person name="Wilson R.J."/>
            <person name="Serrano M.G."/>
            <person name="Buck G."/>
            <person name="Lee V."/>
            <person name="Wang Y."/>
            <person name="Carvalho R."/>
            <person name="Voegtly L."/>
            <person name="Shi R."/>
            <person name="Duckworth R."/>
            <person name="Johnson A."/>
            <person name="Loviza R."/>
            <person name="Walstead R."/>
            <person name="Shah Z."/>
            <person name="Kiflezghi M."/>
            <person name="Wade K."/>
            <person name="Ball S.L."/>
            <person name="Bradley K.W."/>
            <person name="Asai D.J."/>
            <person name="Bowman C.A."/>
            <person name="Russell D.A."/>
            <person name="Pope W.H."/>
            <person name="Jacobs-Sera D."/>
            <person name="Hendrix R.W."/>
            <person name="Hatfull G.F."/>
        </authorList>
    </citation>
    <scope>NUCLEOTIDE SEQUENCE [LARGE SCALE GENOMIC DNA]</scope>
    <source>
        <strain evidence="2 3">DSM 27710</strain>
    </source>
</reference>
<dbReference type="KEGG" id="vin:AKJ08_0427"/>
<dbReference type="PANTHER" id="PTHR14859:SF15">
    <property type="entry name" value="ENDONUCLEASE_EXONUCLEASE_PHOSPHATASE DOMAIN-CONTAINING PROTEIN"/>
    <property type="match status" value="1"/>
</dbReference>
<dbReference type="GO" id="GO:0003824">
    <property type="term" value="F:catalytic activity"/>
    <property type="evidence" value="ECO:0007669"/>
    <property type="project" value="InterPro"/>
</dbReference>
<dbReference type="GO" id="GO:0006506">
    <property type="term" value="P:GPI anchor biosynthetic process"/>
    <property type="evidence" value="ECO:0007669"/>
    <property type="project" value="TreeGrafter"/>
</dbReference>
<dbReference type="OrthoDB" id="9813425at2"/>
<protein>
    <submittedName>
        <fullName evidence="2">Secreted protein</fullName>
    </submittedName>
</protein>
<sequence>MIRVATYNILHASLKGLDAIASVLAGIDADLIGLQEVDQGVERSGGAWQAAELADRLGFHHTFAAACPWESGLYGVAVLSRFPILGRETTALPSRAILPLGDGAEPRILVEAEIELPAGLVDGATALTFAVTHLGLDPTERRLQADAIASRLHRRPRTLLCGDFNEGRTEPAYAKLSASLTDCVADAGGGLVRSYPSHRPTIGIDHVLRSGDLPPASRAWAVPTEASDHLPVVVDLG</sequence>
<dbReference type="Pfam" id="PF03372">
    <property type="entry name" value="Exo_endo_phos"/>
    <property type="match status" value="1"/>
</dbReference>
<dbReference type="Proteomes" id="UP000055590">
    <property type="component" value="Chromosome"/>
</dbReference>
<dbReference type="AlphaFoldDB" id="A0A0K1P942"/>
<gene>
    <name evidence="2" type="ORF">AKJ08_0427</name>
</gene>
<dbReference type="GO" id="GO:0016020">
    <property type="term" value="C:membrane"/>
    <property type="evidence" value="ECO:0007669"/>
    <property type="project" value="GOC"/>
</dbReference>
<organism evidence="2 3">
    <name type="scientific">Vulgatibacter incomptus</name>
    <dbReference type="NCBI Taxonomy" id="1391653"/>
    <lineage>
        <taxon>Bacteria</taxon>
        <taxon>Pseudomonadati</taxon>
        <taxon>Myxococcota</taxon>
        <taxon>Myxococcia</taxon>
        <taxon>Myxococcales</taxon>
        <taxon>Cystobacterineae</taxon>
        <taxon>Vulgatibacteraceae</taxon>
        <taxon>Vulgatibacter</taxon>
    </lineage>
</organism>
<dbReference type="InterPro" id="IPR051916">
    <property type="entry name" value="GPI-anchor_lipid_remodeler"/>
</dbReference>
<accession>A0A0K1P942</accession>
<name>A0A0K1P942_9BACT</name>